<keyword evidence="1" id="KW-0472">Membrane</keyword>
<evidence type="ECO:0000256" key="1">
    <source>
        <dbReference type="SAM" id="Phobius"/>
    </source>
</evidence>
<evidence type="ECO:0000313" key="2">
    <source>
        <dbReference type="EMBL" id="MBX04398.1"/>
    </source>
</evidence>
<proteinExistence type="predicted"/>
<reference evidence="2" key="1">
    <citation type="submission" date="2018-02" db="EMBL/GenBank/DDBJ databases">
        <title>Rhizophora mucronata_Transcriptome.</title>
        <authorList>
            <person name="Meera S.P."/>
            <person name="Sreeshan A."/>
            <person name="Augustine A."/>
        </authorList>
    </citation>
    <scope>NUCLEOTIDE SEQUENCE</scope>
    <source>
        <tissue evidence="2">Leaf</tissue>
    </source>
</reference>
<keyword evidence="1" id="KW-1133">Transmembrane helix</keyword>
<feature type="transmembrane region" description="Helical" evidence="1">
    <location>
        <begin position="107"/>
        <end position="128"/>
    </location>
</feature>
<dbReference type="EMBL" id="GGEC01023914">
    <property type="protein sequence ID" value="MBX04398.1"/>
    <property type="molecule type" value="Transcribed_RNA"/>
</dbReference>
<protein>
    <submittedName>
        <fullName evidence="2">Uncharacterized protein MANES_15G166900</fullName>
    </submittedName>
</protein>
<dbReference type="AlphaFoldDB" id="A0A2P2KF83"/>
<feature type="transmembrane region" description="Helical" evidence="1">
    <location>
        <begin position="201"/>
        <end position="221"/>
    </location>
</feature>
<feature type="transmembrane region" description="Helical" evidence="1">
    <location>
        <begin position="16"/>
        <end position="39"/>
    </location>
</feature>
<organism evidence="2">
    <name type="scientific">Rhizophora mucronata</name>
    <name type="common">Asiatic mangrove</name>
    <dbReference type="NCBI Taxonomy" id="61149"/>
    <lineage>
        <taxon>Eukaryota</taxon>
        <taxon>Viridiplantae</taxon>
        <taxon>Streptophyta</taxon>
        <taxon>Embryophyta</taxon>
        <taxon>Tracheophyta</taxon>
        <taxon>Spermatophyta</taxon>
        <taxon>Magnoliopsida</taxon>
        <taxon>eudicotyledons</taxon>
        <taxon>Gunneridae</taxon>
        <taxon>Pentapetalae</taxon>
        <taxon>rosids</taxon>
        <taxon>fabids</taxon>
        <taxon>Malpighiales</taxon>
        <taxon>Rhizophoraceae</taxon>
        <taxon>Rhizophora</taxon>
    </lineage>
</organism>
<sequence>MLLLITPDTTTLSCWLNWRVFLCAVWILTPLMIAVFIIWKYDGLDHLRSSEGKTQQEAAHLLYGDESWRPCLKEIHPIWLLIYRIASFCLLSATIIFRVSVTGFGIFYFYTQWTFTLLTVYFGFGLLLSLRGCHQYHKFGCTPFDLHHIGRDAEQGHYVPLRGRESASVLETRGPSSPQNEIYAIQAASITSYVFQNMFQVVAGAVMLTDCVYWFIIFPYFTIKDCALHFMTVNMHTLNAALLLGDTALNCLVNQYVNFLLLLRCLVIFYI</sequence>
<name>A0A2P2KF83_RHIMU</name>
<dbReference type="EMBL" id="GGEC01023917">
    <property type="protein sequence ID" value="MBX04401.1"/>
    <property type="molecule type" value="Transcribed_RNA"/>
</dbReference>
<feature type="transmembrane region" description="Helical" evidence="1">
    <location>
        <begin position="78"/>
        <end position="101"/>
    </location>
</feature>
<dbReference type="PANTHER" id="PTHR12242:SF29">
    <property type="entry name" value="TRANSMEMBRANE PROTEIN"/>
    <property type="match status" value="1"/>
</dbReference>
<accession>A0A2P2KF83</accession>
<dbReference type="PANTHER" id="PTHR12242">
    <property type="entry name" value="OS02G0130600 PROTEIN-RELATED"/>
    <property type="match status" value="1"/>
</dbReference>
<keyword evidence="1" id="KW-0812">Transmembrane</keyword>
<dbReference type="GO" id="GO:0016020">
    <property type="term" value="C:membrane"/>
    <property type="evidence" value="ECO:0007669"/>
    <property type="project" value="TreeGrafter"/>
</dbReference>